<reference evidence="1" key="1">
    <citation type="submission" date="2018-02" db="EMBL/GenBank/DDBJ databases">
        <title>Rhizophora mucronata_Transcriptome.</title>
        <authorList>
            <person name="Meera S.P."/>
            <person name="Sreeshan A."/>
            <person name="Augustine A."/>
        </authorList>
    </citation>
    <scope>NUCLEOTIDE SEQUENCE</scope>
    <source>
        <tissue evidence="1">Leaf</tissue>
    </source>
</reference>
<organism evidence="1">
    <name type="scientific">Rhizophora mucronata</name>
    <name type="common">Asiatic mangrove</name>
    <dbReference type="NCBI Taxonomy" id="61149"/>
    <lineage>
        <taxon>Eukaryota</taxon>
        <taxon>Viridiplantae</taxon>
        <taxon>Streptophyta</taxon>
        <taxon>Embryophyta</taxon>
        <taxon>Tracheophyta</taxon>
        <taxon>Spermatophyta</taxon>
        <taxon>Magnoliopsida</taxon>
        <taxon>eudicotyledons</taxon>
        <taxon>Gunneridae</taxon>
        <taxon>Pentapetalae</taxon>
        <taxon>rosids</taxon>
        <taxon>fabids</taxon>
        <taxon>Malpighiales</taxon>
        <taxon>Rhizophoraceae</taxon>
        <taxon>Rhizophora</taxon>
    </lineage>
</organism>
<dbReference type="AlphaFoldDB" id="A0A2P2QQT8"/>
<proteinExistence type="predicted"/>
<name>A0A2P2QQT8_RHIMU</name>
<sequence length="21" mass="2364">MLSMNGYNIIEDFISISSNSK</sequence>
<accession>A0A2P2QQT8</accession>
<evidence type="ECO:0000313" key="1">
    <source>
        <dbReference type="EMBL" id="MBX69305.1"/>
    </source>
</evidence>
<protein>
    <submittedName>
        <fullName evidence="1">Uncharacterized protein</fullName>
    </submittedName>
</protein>
<dbReference type="EMBL" id="GGEC01088821">
    <property type="protein sequence ID" value="MBX69305.1"/>
    <property type="molecule type" value="Transcribed_RNA"/>
</dbReference>